<dbReference type="InterPro" id="IPR036388">
    <property type="entry name" value="WH-like_DNA-bd_sf"/>
</dbReference>
<name>A0A1H2YQ95_9RHOB</name>
<dbReference type="Gene3D" id="3.30.70.920">
    <property type="match status" value="1"/>
</dbReference>
<dbReference type="PRINTS" id="PR00033">
    <property type="entry name" value="HTHASNC"/>
</dbReference>
<feature type="domain" description="HTH asnC-type" evidence="4">
    <location>
        <begin position="42"/>
        <end position="103"/>
    </location>
</feature>
<evidence type="ECO:0000256" key="3">
    <source>
        <dbReference type="ARBA" id="ARBA00023163"/>
    </source>
</evidence>
<accession>A0A1H2YQ95</accession>
<dbReference type="InterPro" id="IPR019887">
    <property type="entry name" value="Tscrpt_reg_AsnC/Lrp_C"/>
</dbReference>
<reference evidence="6" key="1">
    <citation type="submission" date="2016-10" db="EMBL/GenBank/DDBJ databases">
        <authorList>
            <person name="Varghese N."/>
            <person name="Submissions S."/>
        </authorList>
    </citation>
    <scope>NUCLEOTIDE SEQUENCE [LARGE SCALE GENOMIC DNA]</scope>
    <source>
        <strain evidence="6">DSM 10014</strain>
    </source>
</reference>
<dbReference type="Pfam" id="PF01037">
    <property type="entry name" value="AsnC_trans_reg"/>
    <property type="match status" value="1"/>
</dbReference>
<dbReference type="InterPro" id="IPR011008">
    <property type="entry name" value="Dimeric_a/b-barrel"/>
</dbReference>
<dbReference type="GO" id="GO:0043565">
    <property type="term" value="F:sequence-specific DNA binding"/>
    <property type="evidence" value="ECO:0007669"/>
    <property type="project" value="InterPro"/>
</dbReference>
<sequence>MNYGTPLDTQLGTDYGPLSPLLFEYSAAYWSFHAKALRHMSLDDIDRRILTALQRNGRMSNSDLSEKVHLSPSACHRRVQRLEAEGYIRDYVALLNPRKMGVPTTVFVEITLQGQADEVLDAFEKAVARIPDVLECHLMAGAADYLLKVVAENTEDFARIHRQHLARLPGVGQMQSSFALRTVCNTTALPVG</sequence>
<dbReference type="InterPro" id="IPR011991">
    <property type="entry name" value="ArsR-like_HTH"/>
</dbReference>
<dbReference type="InterPro" id="IPR036390">
    <property type="entry name" value="WH_DNA-bd_sf"/>
</dbReference>
<proteinExistence type="predicted"/>
<dbReference type="InterPro" id="IPR019888">
    <property type="entry name" value="Tscrpt_reg_AsnC-like"/>
</dbReference>
<dbReference type="Pfam" id="PF13412">
    <property type="entry name" value="HTH_24"/>
    <property type="match status" value="1"/>
</dbReference>
<dbReference type="GO" id="GO:0005829">
    <property type="term" value="C:cytosol"/>
    <property type="evidence" value="ECO:0007669"/>
    <property type="project" value="TreeGrafter"/>
</dbReference>
<dbReference type="CDD" id="cd00090">
    <property type="entry name" value="HTH_ARSR"/>
    <property type="match status" value="1"/>
</dbReference>
<gene>
    <name evidence="5" type="ORF">SAMN04488041_104319</name>
</gene>
<dbReference type="SUPFAM" id="SSF46785">
    <property type="entry name" value="Winged helix' DNA-binding domain"/>
    <property type="match status" value="1"/>
</dbReference>
<dbReference type="GO" id="GO:0043200">
    <property type="term" value="P:response to amino acid"/>
    <property type="evidence" value="ECO:0007669"/>
    <property type="project" value="TreeGrafter"/>
</dbReference>
<keyword evidence="3" id="KW-0804">Transcription</keyword>
<dbReference type="GO" id="GO:0006355">
    <property type="term" value="P:regulation of DNA-templated transcription"/>
    <property type="evidence" value="ECO:0007669"/>
    <property type="project" value="UniProtKB-ARBA"/>
</dbReference>
<evidence type="ECO:0000256" key="2">
    <source>
        <dbReference type="ARBA" id="ARBA00023125"/>
    </source>
</evidence>
<dbReference type="PANTHER" id="PTHR30154:SF34">
    <property type="entry name" value="TRANSCRIPTIONAL REGULATOR AZLB"/>
    <property type="match status" value="1"/>
</dbReference>
<dbReference type="Gene3D" id="1.10.10.10">
    <property type="entry name" value="Winged helix-like DNA-binding domain superfamily/Winged helix DNA-binding domain"/>
    <property type="match status" value="1"/>
</dbReference>
<dbReference type="PANTHER" id="PTHR30154">
    <property type="entry name" value="LEUCINE-RESPONSIVE REGULATORY PROTEIN"/>
    <property type="match status" value="1"/>
</dbReference>
<dbReference type="PROSITE" id="PS50956">
    <property type="entry name" value="HTH_ASNC_2"/>
    <property type="match status" value="1"/>
</dbReference>
<dbReference type="AlphaFoldDB" id="A0A1H2YQ95"/>
<evidence type="ECO:0000313" key="5">
    <source>
        <dbReference type="EMBL" id="SDX06699.1"/>
    </source>
</evidence>
<evidence type="ECO:0000313" key="6">
    <source>
        <dbReference type="Proteomes" id="UP000183076"/>
    </source>
</evidence>
<dbReference type="InterPro" id="IPR000485">
    <property type="entry name" value="AsnC-type_HTH_dom"/>
</dbReference>
<dbReference type="EMBL" id="FNNB01000004">
    <property type="protein sequence ID" value="SDX06699.1"/>
    <property type="molecule type" value="Genomic_DNA"/>
</dbReference>
<evidence type="ECO:0000259" key="4">
    <source>
        <dbReference type="PROSITE" id="PS50956"/>
    </source>
</evidence>
<organism evidence="5 6">
    <name type="scientific">Sulfitobacter pontiacus</name>
    <dbReference type="NCBI Taxonomy" id="60137"/>
    <lineage>
        <taxon>Bacteria</taxon>
        <taxon>Pseudomonadati</taxon>
        <taxon>Pseudomonadota</taxon>
        <taxon>Alphaproteobacteria</taxon>
        <taxon>Rhodobacterales</taxon>
        <taxon>Roseobacteraceae</taxon>
        <taxon>Sulfitobacter</taxon>
    </lineage>
</organism>
<dbReference type="Proteomes" id="UP000183076">
    <property type="component" value="Unassembled WGS sequence"/>
</dbReference>
<protein>
    <submittedName>
        <fullName evidence="5">Transcriptional regulator, AsnC family</fullName>
    </submittedName>
</protein>
<keyword evidence="1" id="KW-0805">Transcription regulation</keyword>
<dbReference type="SMART" id="SM00344">
    <property type="entry name" value="HTH_ASNC"/>
    <property type="match status" value="1"/>
</dbReference>
<evidence type="ECO:0000256" key="1">
    <source>
        <dbReference type="ARBA" id="ARBA00023015"/>
    </source>
</evidence>
<keyword evidence="2" id="KW-0238">DNA-binding</keyword>
<dbReference type="SUPFAM" id="SSF54909">
    <property type="entry name" value="Dimeric alpha+beta barrel"/>
    <property type="match status" value="1"/>
</dbReference>